<organism evidence="1 2">
    <name type="scientific">Chelatococcus caeni</name>
    <dbReference type="NCBI Taxonomy" id="1348468"/>
    <lineage>
        <taxon>Bacteria</taxon>
        <taxon>Pseudomonadati</taxon>
        <taxon>Pseudomonadota</taxon>
        <taxon>Alphaproteobacteria</taxon>
        <taxon>Hyphomicrobiales</taxon>
        <taxon>Chelatococcaceae</taxon>
        <taxon>Chelatococcus</taxon>
    </lineage>
</organism>
<comment type="caution">
    <text evidence="1">The sequence shown here is derived from an EMBL/GenBank/DDBJ whole genome shotgun (WGS) entry which is preliminary data.</text>
</comment>
<reference evidence="1 2" key="1">
    <citation type="submission" date="2020-08" db="EMBL/GenBank/DDBJ databases">
        <title>Genomic Encyclopedia of Type Strains, Phase IV (KMG-IV): sequencing the most valuable type-strain genomes for metagenomic binning, comparative biology and taxonomic classification.</title>
        <authorList>
            <person name="Goeker M."/>
        </authorList>
    </citation>
    <scope>NUCLEOTIDE SEQUENCE [LARGE SCALE GENOMIC DNA]</scope>
    <source>
        <strain evidence="1 2">DSM 103737</strain>
    </source>
</reference>
<name>A0A840C089_9HYPH</name>
<accession>A0A840C089</accession>
<keyword evidence="2" id="KW-1185">Reference proteome</keyword>
<dbReference type="Proteomes" id="UP000577362">
    <property type="component" value="Unassembled WGS sequence"/>
</dbReference>
<dbReference type="AlphaFoldDB" id="A0A840C089"/>
<evidence type="ECO:0000313" key="2">
    <source>
        <dbReference type="Proteomes" id="UP000577362"/>
    </source>
</evidence>
<proteinExistence type="predicted"/>
<dbReference type="RefSeq" id="WP_019402135.1">
    <property type="nucleotide sequence ID" value="NZ_JACIEN010000002.1"/>
</dbReference>
<protein>
    <submittedName>
        <fullName evidence="1">Uncharacterized protein</fullName>
    </submittedName>
</protein>
<sequence>MAPRLPDLAKRSLKTALDDFGHVMERVHTHALKQRMSPDEFRATVAGLGFSSMREFCDRTGLPESTIESWLRFGLSHDAAQLLSAMMGYRNRVKEAIEAADSVTNAGIADFFEERRLP</sequence>
<gene>
    <name evidence="1" type="ORF">GGR16_001978</name>
</gene>
<dbReference type="EMBL" id="JACIEN010000002">
    <property type="protein sequence ID" value="MBB4016949.1"/>
    <property type="molecule type" value="Genomic_DNA"/>
</dbReference>
<evidence type="ECO:0000313" key="1">
    <source>
        <dbReference type="EMBL" id="MBB4016949.1"/>
    </source>
</evidence>